<dbReference type="SMART" id="SM00382">
    <property type="entry name" value="AAA"/>
    <property type="match status" value="1"/>
</dbReference>
<dbReference type="NCBIfam" id="TIGR00368">
    <property type="entry name" value="YifB family Mg chelatase-like AAA ATPase"/>
    <property type="match status" value="1"/>
</dbReference>
<dbReference type="Gene3D" id="3.40.50.450">
    <property type="match status" value="1"/>
</dbReference>
<dbReference type="Proteomes" id="UP000198327">
    <property type="component" value="Unassembled WGS sequence"/>
</dbReference>
<feature type="compositionally biased region" description="Basic residues" evidence="3">
    <location>
        <begin position="478"/>
        <end position="494"/>
    </location>
</feature>
<evidence type="ECO:0000313" key="5">
    <source>
        <dbReference type="EMBL" id="SNS29364.1"/>
    </source>
</evidence>
<dbReference type="Pfam" id="PF13541">
    <property type="entry name" value="ChlI"/>
    <property type="match status" value="1"/>
</dbReference>
<dbReference type="SUPFAM" id="SSF54211">
    <property type="entry name" value="Ribosomal protein S5 domain 2-like"/>
    <property type="match status" value="1"/>
</dbReference>
<proteinExistence type="inferred from homology"/>
<organism evidence="5 6">
    <name type="scientific">Rhodococcoides kyotonense</name>
    <dbReference type="NCBI Taxonomy" id="398843"/>
    <lineage>
        <taxon>Bacteria</taxon>
        <taxon>Bacillati</taxon>
        <taxon>Actinomycetota</taxon>
        <taxon>Actinomycetes</taxon>
        <taxon>Mycobacteriales</taxon>
        <taxon>Nocardiaceae</taxon>
        <taxon>Rhodococcoides</taxon>
    </lineage>
</organism>
<evidence type="ECO:0000256" key="3">
    <source>
        <dbReference type="SAM" id="MobiDB-lite"/>
    </source>
</evidence>
<dbReference type="SUPFAM" id="SSF102405">
    <property type="entry name" value="MCP/YpsA-like"/>
    <property type="match status" value="1"/>
</dbReference>
<dbReference type="CDD" id="cd00009">
    <property type="entry name" value="AAA"/>
    <property type="match status" value="1"/>
</dbReference>
<dbReference type="EMBL" id="FZOW01000001">
    <property type="protein sequence ID" value="SNS29364.1"/>
    <property type="molecule type" value="Genomic_DNA"/>
</dbReference>
<dbReference type="InterPro" id="IPR003488">
    <property type="entry name" value="DprA"/>
</dbReference>
<reference evidence="6" key="1">
    <citation type="submission" date="2017-06" db="EMBL/GenBank/DDBJ databases">
        <authorList>
            <person name="Varghese N."/>
            <person name="Submissions S."/>
        </authorList>
    </citation>
    <scope>NUCLEOTIDE SEQUENCE [LARGE SCALE GENOMIC DNA]</scope>
    <source>
        <strain evidence="6">JCM 23211</strain>
    </source>
</reference>
<dbReference type="InterPro" id="IPR000523">
    <property type="entry name" value="Mg_chelatse_chII-like_cat_dom"/>
</dbReference>
<dbReference type="GO" id="GO:0005524">
    <property type="term" value="F:ATP binding"/>
    <property type="evidence" value="ECO:0007669"/>
    <property type="project" value="InterPro"/>
</dbReference>
<dbReference type="NCBIfam" id="TIGR00732">
    <property type="entry name" value="dprA"/>
    <property type="match status" value="1"/>
</dbReference>
<dbReference type="InterPro" id="IPR027417">
    <property type="entry name" value="P-loop_NTPase"/>
</dbReference>
<feature type="domain" description="AAA+ ATPase" evidence="4">
    <location>
        <begin position="210"/>
        <end position="392"/>
    </location>
</feature>
<feature type="region of interest" description="Disordered" evidence="3">
    <location>
        <begin position="450"/>
        <end position="504"/>
    </location>
</feature>
<evidence type="ECO:0000259" key="4">
    <source>
        <dbReference type="SMART" id="SM00382"/>
    </source>
</evidence>
<dbReference type="Gene3D" id="3.30.230.10">
    <property type="match status" value="1"/>
</dbReference>
<accession>A0A239DBW8</accession>
<protein>
    <submittedName>
        <fullName evidence="5">DNA protecting protein DprA</fullName>
    </submittedName>
</protein>
<dbReference type="PANTHER" id="PTHR43022">
    <property type="entry name" value="PROTEIN SMF"/>
    <property type="match status" value="1"/>
</dbReference>
<dbReference type="PANTHER" id="PTHR43022:SF1">
    <property type="entry name" value="PROTEIN SMF"/>
    <property type="match status" value="1"/>
</dbReference>
<dbReference type="InterPro" id="IPR003593">
    <property type="entry name" value="AAA+_ATPase"/>
</dbReference>
<dbReference type="Pfam" id="PF01078">
    <property type="entry name" value="Mg_chelatase"/>
    <property type="match status" value="1"/>
</dbReference>
<evidence type="ECO:0000256" key="2">
    <source>
        <dbReference type="ARBA" id="ARBA00006525"/>
    </source>
</evidence>
<dbReference type="Pfam" id="PF02481">
    <property type="entry name" value="DNA_processg_A"/>
    <property type="match status" value="1"/>
</dbReference>
<gene>
    <name evidence="5" type="ORF">SAMN05421642_101466</name>
</gene>
<dbReference type="InterPro" id="IPR057666">
    <property type="entry name" value="DrpA_SLOG"/>
</dbReference>
<dbReference type="GO" id="GO:0009294">
    <property type="term" value="P:DNA-mediated transformation"/>
    <property type="evidence" value="ECO:0007669"/>
    <property type="project" value="InterPro"/>
</dbReference>
<name>A0A239DBW8_9NOCA</name>
<comment type="similarity">
    <text evidence="1">Belongs to the Mg-chelatase subunits D/I family. ComM subfamily.</text>
</comment>
<comment type="similarity">
    <text evidence="2">Belongs to the DprA/Smf family.</text>
</comment>
<dbReference type="AlphaFoldDB" id="A0A239DBW8"/>
<dbReference type="SUPFAM" id="SSF52540">
    <property type="entry name" value="P-loop containing nucleoside triphosphate hydrolases"/>
    <property type="match status" value="1"/>
</dbReference>
<evidence type="ECO:0000313" key="6">
    <source>
        <dbReference type="Proteomes" id="UP000198327"/>
    </source>
</evidence>
<dbReference type="InterPro" id="IPR004482">
    <property type="entry name" value="Mg_chelat-rel"/>
</dbReference>
<sequence>MALGRAFSVAVSGVDGQLVEIEADIGRGLPGVHLVGLPDTALHESRDRVKAAVSNSDGTWPDSRVVLALSPATLPKVGSVYDLALAVAVLHADKQIPRGSVHRTVFLGELALDGRLRGIRGVLPAVLAAKKAGWTSVVVPIHALAEAGLVDGVDVFGARSLKDVVRWLRGEIDLTRPIPNVWDDAVVYPDMSEVVGQPEARWALEVAAAGAHHVMLTGPPGIGKTMLAQRLPGILPPLTDEEALEVTAIHSVAGTLTGDSPLISAPPFIAPHHSTTVSAMVGGGSGMAKPGAVSRAHRGVLFLDECAEIGVKVLESLRTPLEDGEIRIARRDGVARYPARFQLVLAANPCPCAPARDADCVCTPTVRRKYLGKLSGPLLDRVDLRIAMKAIATGALTDEVGESTEVVRARVTAARRSGGTVARLRMAHQRGGTGSGTAPEVHAVTRIGAPDRAGTPKRISDRSRCRSGVAGQLDAVRSGRRDHARHRRGRRGSRLSRQGNEMTTHSDRQLAWAYLSRVAQGPNRELAEFATEAGPEEARIELGHGRFGERLQVRAHIDTAEEDLNLVAALGGRLVTPDDDEWPTWQFLSFDGAGMPTTSDHCAPFALWVLGKKPLDTLGERAVSVVGTRAASAYGEHVTAEISGDLAVDGWTIVSGAAFGIDAAAHRSALGVGGTTVAVLACGIDRAYPSGHARLLGRIKESGAVVSEYAPGTTPAKHRFLSRNRLVAGFGSAVVVVEAGWRSGARNTAAWARKLGRPVLAVPGPVTSASSKGCHRMIREGEARLVADAHDVVAEAGAVGEVDEGRPSMFRDVDALSDSALRVYEALPASGTLSPRELSELSSLPLTKVRSVLPLLELEGFVASDETGWFRVVRM</sequence>
<dbReference type="STRING" id="398843.A3K89_08085"/>
<dbReference type="Gene3D" id="3.40.50.300">
    <property type="entry name" value="P-loop containing nucleotide triphosphate hydrolases"/>
    <property type="match status" value="1"/>
</dbReference>
<evidence type="ECO:0000256" key="1">
    <source>
        <dbReference type="ARBA" id="ARBA00006354"/>
    </source>
</evidence>
<keyword evidence="6" id="KW-1185">Reference proteome</keyword>
<dbReference type="InterPro" id="IPR020568">
    <property type="entry name" value="Ribosomal_Su5_D2-typ_SF"/>
</dbReference>
<dbReference type="InterPro" id="IPR014721">
    <property type="entry name" value="Ribsml_uS5_D2-typ_fold_subgr"/>
</dbReference>